<dbReference type="PROSITE" id="PS51747">
    <property type="entry name" value="CYT_DCMP_DEAMINASES_2"/>
    <property type="match status" value="2"/>
</dbReference>
<keyword evidence="3" id="KW-0545">Nucleotide biosynthesis</keyword>
<keyword evidence="4" id="KW-0378">Hydrolase</keyword>
<accession>A0A913XIQ5</accession>
<evidence type="ECO:0000256" key="8">
    <source>
        <dbReference type="SAM" id="MobiDB-lite"/>
    </source>
</evidence>
<name>A0A913XIQ5_EXADI</name>
<dbReference type="InterPro" id="IPR016193">
    <property type="entry name" value="Cytidine_deaminase-like"/>
</dbReference>
<keyword evidence="2" id="KW-0479">Metal-binding</keyword>
<evidence type="ECO:0000256" key="5">
    <source>
        <dbReference type="ARBA" id="ARBA00022833"/>
    </source>
</evidence>
<proteinExistence type="inferred from homology"/>
<feature type="region of interest" description="Disordered" evidence="8">
    <location>
        <begin position="246"/>
        <end position="282"/>
    </location>
</feature>
<comment type="similarity">
    <text evidence="1">Belongs to the cytidine and deoxycytidylate deaminase family.</text>
</comment>
<reference evidence="10" key="1">
    <citation type="submission" date="2022-11" db="UniProtKB">
        <authorList>
            <consortium name="EnsemblMetazoa"/>
        </authorList>
    </citation>
    <scope>IDENTIFICATION</scope>
</reference>
<feature type="compositionally biased region" description="Polar residues" evidence="8">
    <location>
        <begin position="251"/>
        <end position="271"/>
    </location>
</feature>
<keyword evidence="5" id="KW-0862">Zinc</keyword>
<evidence type="ECO:0000256" key="4">
    <source>
        <dbReference type="ARBA" id="ARBA00022801"/>
    </source>
</evidence>
<dbReference type="GO" id="GO:0002100">
    <property type="term" value="P:tRNA wobble adenosine to inosine editing"/>
    <property type="evidence" value="ECO:0007669"/>
    <property type="project" value="InterPro"/>
</dbReference>
<dbReference type="RefSeq" id="XP_020904963.1">
    <property type="nucleotide sequence ID" value="XM_021049304.2"/>
</dbReference>
<dbReference type="Gene3D" id="3.40.140.10">
    <property type="entry name" value="Cytidine Deaminase, domain 2"/>
    <property type="match status" value="2"/>
</dbReference>
<dbReference type="AlphaFoldDB" id="A0A913XIQ5"/>
<dbReference type="PROSITE" id="PS00903">
    <property type="entry name" value="CYT_DCMP_DEAMINASES_1"/>
    <property type="match status" value="1"/>
</dbReference>
<dbReference type="GO" id="GO:0052717">
    <property type="term" value="F:tRNA-specific adenosine-34 deaminase activity"/>
    <property type="evidence" value="ECO:0007669"/>
    <property type="project" value="UniProtKB-EC"/>
</dbReference>
<dbReference type="KEGG" id="epa:110243225"/>
<sequence>MASRQGNREPRRILKPDLFMAVAFWMEQSPLAERPSDFIKHSSSPSINSSGAVMVLPNDRALSVDSSHGGVHSAVHAINKFGQERVKGCNVYVSRRPCSSCAKLLVQCEVAKVFYLPIEPELDDEEDAARVDAMFLSSKSGLSIKIPKIDDMIFQDRRESPYRENTASLSEDARQFVSDLLTKYWNEEWINKAQRALRWQAFDGLKDQIKEDIQNFFKWIAHTTVVDVPGGICFEAVKKTQTGVDYHVSRPTESPPKTQHSPIQEGISPSQDNKHTGAPAPDSDQWQLVALHTSRLAQMLSQRSDDPTRGVGCVLMIRSREIVAIGWNGFPAKALYGEFPRASESDEARLKKEPYVIHAEQNALLTRNKRNLKGKWPVLFINEVPCGQCLPLLKQSGVNTFVIPKINANPGASQGQLRLVLEKNFDCFGYKHTRRNREVEKVSKQLEF</sequence>
<dbReference type="InterPro" id="IPR016192">
    <property type="entry name" value="APOBEC/CMP_deaminase_Zn-bd"/>
</dbReference>
<dbReference type="InterPro" id="IPR015517">
    <property type="entry name" value="dCMP_deaminase-rel"/>
</dbReference>
<evidence type="ECO:0000256" key="2">
    <source>
        <dbReference type="ARBA" id="ARBA00022723"/>
    </source>
</evidence>
<dbReference type="Proteomes" id="UP000887567">
    <property type="component" value="Unplaced"/>
</dbReference>
<protein>
    <recommendedName>
        <fullName evidence="7">dCMP deaminase</fullName>
        <ecNumber evidence="6">3.5.4.12</ecNumber>
    </recommendedName>
    <alternativeName>
        <fullName evidence="7">dCMP deaminase</fullName>
    </alternativeName>
</protein>
<dbReference type="PANTHER" id="PTHR11086">
    <property type="entry name" value="DEOXYCYTIDYLATE DEAMINASE-RELATED"/>
    <property type="match status" value="1"/>
</dbReference>
<evidence type="ECO:0000313" key="11">
    <source>
        <dbReference type="Proteomes" id="UP000887567"/>
    </source>
</evidence>
<dbReference type="SUPFAM" id="SSF53927">
    <property type="entry name" value="Cytidine deaminase-like"/>
    <property type="match status" value="2"/>
</dbReference>
<dbReference type="GO" id="GO:0005737">
    <property type="term" value="C:cytoplasm"/>
    <property type="evidence" value="ECO:0007669"/>
    <property type="project" value="TreeGrafter"/>
</dbReference>
<dbReference type="GeneID" id="110243225"/>
<dbReference type="Pfam" id="PF14437">
    <property type="entry name" value="MafB19-deam"/>
    <property type="match status" value="1"/>
</dbReference>
<dbReference type="Pfam" id="PF00383">
    <property type="entry name" value="dCMP_cyt_deam_1"/>
    <property type="match status" value="1"/>
</dbReference>
<evidence type="ECO:0000256" key="6">
    <source>
        <dbReference type="ARBA" id="ARBA00038938"/>
    </source>
</evidence>
<evidence type="ECO:0000313" key="10">
    <source>
        <dbReference type="EnsemblMetazoa" id="XP_020904963.1"/>
    </source>
</evidence>
<feature type="domain" description="CMP/dCMP-type deaminase" evidence="9">
    <location>
        <begin position="288"/>
        <end position="416"/>
    </location>
</feature>
<dbReference type="EnsemblMetazoa" id="XM_021049304.2">
    <property type="protein sequence ID" value="XP_020904963.1"/>
    <property type="gene ID" value="LOC110243225"/>
</dbReference>
<evidence type="ECO:0000256" key="1">
    <source>
        <dbReference type="ARBA" id="ARBA00006576"/>
    </source>
</evidence>
<dbReference type="PANTHER" id="PTHR11086:SF18">
    <property type="entry name" value="DEOXYCYTIDYLATE DEAMINASE"/>
    <property type="match status" value="1"/>
</dbReference>
<evidence type="ECO:0000256" key="7">
    <source>
        <dbReference type="ARBA" id="ARBA00041763"/>
    </source>
</evidence>
<keyword evidence="11" id="KW-1185">Reference proteome</keyword>
<feature type="domain" description="CMP/dCMP-type deaminase" evidence="9">
    <location>
        <begin position="26"/>
        <end position="132"/>
    </location>
</feature>
<organism evidence="10 11">
    <name type="scientific">Exaiptasia diaphana</name>
    <name type="common">Tropical sea anemone</name>
    <name type="synonym">Aiptasia pulchella</name>
    <dbReference type="NCBI Taxonomy" id="2652724"/>
    <lineage>
        <taxon>Eukaryota</taxon>
        <taxon>Metazoa</taxon>
        <taxon>Cnidaria</taxon>
        <taxon>Anthozoa</taxon>
        <taxon>Hexacorallia</taxon>
        <taxon>Actiniaria</taxon>
        <taxon>Aiptasiidae</taxon>
        <taxon>Exaiptasia</taxon>
    </lineage>
</organism>
<evidence type="ECO:0000259" key="9">
    <source>
        <dbReference type="PROSITE" id="PS51747"/>
    </source>
</evidence>
<dbReference type="GO" id="GO:0008270">
    <property type="term" value="F:zinc ion binding"/>
    <property type="evidence" value="ECO:0007669"/>
    <property type="project" value="InterPro"/>
</dbReference>
<dbReference type="InterPro" id="IPR058535">
    <property type="entry name" value="MafB19-deam"/>
</dbReference>
<dbReference type="InterPro" id="IPR002125">
    <property type="entry name" value="CMP_dCMP_dom"/>
</dbReference>
<dbReference type="GO" id="GO:0004132">
    <property type="term" value="F:dCMP deaminase activity"/>
    <property type="evidence" value="ECO:0007669"/>
    <property type="project" value="TreeGrafter"/>
</dbReference>
<evidence type="ECO:0000256" key="3">
    <source>
        <dbReference type="ARBA" id="ARBA00022727"/>
    </source>
</evidence>
<dbReference type="OrthoDB" id="6710946at2759"/>
<dbReference type="EC" id="3.5.4.12" evidence="6"/>